<dbReference type="Gene3D" id="3.40.190.10">
    <property type="entry name" value="Periplasmic binding protein-like II"/>
    <property type="match status" value="1"/>
</dbReference>
<dbReference type="CDD" id="cd13606">
    <property type="entry name" value="PBP2_ProX_like"/>
    <property type="match status" value="1"/>
</dbReference>
<feature type="signal peptide" evidence="1">
    <location>
        <begin position="1"/>
        <end position="18"/>
    </location>
</feature>
<dbReference type="PROSITE" id="PS51257">
    <property type="entry name" value="PROKAR_LIPOPROTEIN"/>
    <property type="match status" value="1"/>
</dbReference>
<feature type="domain" description="ABC-type glycine betaine transport system substrate-binding" evidence="2">
    <location>
        <begin position="41"/>
        <end position="299"/>
    </location>
</feature>
<accession>A0ABP9FAK5</accession>
<feature type="chain" id="PRO_5045518612" evidence="1">
    <location>
        <begin position="19"/>
        <end position="304"/>
    </location>
</feature>
<dbReference type="Proteomes" id="UP001501521">
    <property type="component" value="Unassembled WGS sequence"/>
</dbReference>
<proteinExistence type="predicted"/>
<organism evidence="3 4">
    <name type="scientific">Tessaracoccus lubricantis</name>
    <dbReference type="NCBI Taxonomy" id="545543"/>
    <lineage>
        <taxon>Bacteria</taxon>
        <taxon>Bacillati</taxon>
        <taxon>Actinomycetota</taxon>
        <taxon>Actinomycetes</taxon>
        <taxon>Propionibacteriales</taxon>
        <taxon>Propionibacteriaceae</taxon>
        <taxon>Tessaracoccus</taxon>
    </lineage>
</organism>
<dbReference type="RefSeq" id="WP_345581276.1">
    <property type="nucleotide sequence ID" value="NZ_BAABLV010000020.1"/>
</dbReference>
<evidence type="ECO:0000256" key="1">
    <source>
        <dbReference type="SAM" id="SignalP"/>
    </source>
</evidence>
<dbReference type="SUPFAM" id="SSF53850">
    <property type="entry name" value="Periplasmic binding protein-like II"/>
    <property type="match status" value="1"/>
</dbReference>
<evidence type="ECO:0000313" key="3">
    <source>
        <dbReference type="EMBL" id="GAA4897988.1"/>
    </source>
</evidence>
<gene>
    <name evidence="3" type="ORF">GCM10025789_14940</name>
</gene>
<keyword evidence="1" id="KW-0732">Signal</keyword>
<evidence type="ECO:0000259" key="2">
    <source>
        <dbReference type="Pfam" id="PF04069"/>
    </source>
</evidence>
<evidence type="ECO:0000313" key="4">
    <source>
        <dbReference type="Proteomes" id="UP001501521"/>
    </source>
</evidence>
<comment type="caution">
    <text evidence="3">The sequence shown here is derived from an EMBL/GenBank/DDBJ whole genome shotgun (WGS) entry which is preliminary data.</text>
</comment>
<dbReference type="InterPro" id="IPR007210">
    <property type="entry name" value="ABC_Gly_betaine_transp_sub-bd"/>
</dbReference>
<name>A0ABP9FAK5_9ACTN</name>
<sequence>MKHARLTFVAAAAAVALAGCGGGDPLAPATTTEGSAAAGGTVVVGSQQYYSNEIIAELYAQVLEAEGYTVDRQYQIGQREAYLPELEAGEIDVFPEYTGNLLQYLDGGTTARTADEVNAALAEALPEGLRVLTPAEATDQDSYTVTAEFAEANSLTSIADLADVAEPLKIAANSEFATRPYGPEGAKEVYGVTIELLPVEDSGGPLTVRALTDGTVQVADIYTADPVIATEGLVVLEDPEGLILPQQVVPVVSDKVDDAAAAAIDAVNAKLTPEALRELNARSVGEQLGSETIASDWLTDNGLL</sequence>
<protein>
    <submittedName>
        <fullName evidence="3">ABC transporter substrate-binding protein</fullName>
    </submittedName>
</protein>
<keyword evidence="4" id="KW-1185">Reference proteome</keyword>
<dbReference type="Gene3D" id="3.40.190.120">
    <property type="entry name" value="Osmoprotection protein (prox), domain 2"/>
    <property type="match status" value="1"/>
</dbReference>
<dbReference type="EMBL" id="BAABLV010000020">
    <property type="protein sequence ID" value="GAA4897988.1"/>
    <property type="molecule type" value="Genomic_DNA"/>
</dbReference>
<reference evidence="4" key="1">
    <citation type="journal article" date="2019" name="Int. J. Syst. Evol. Microbiol.">
        <title>The Global Catalogue of Microorganisms (GCM) 10K type strain sequencing project: providing services to taxonomists for standard genome sequencing and annotation.</title>
        <authorList>
            <consortium name="The Broad Institute Genomics Platform"/>
            <consortium name="The Broad Institute Genome Sequencing Center for Infectious Disease"/>
            <person name="Wu L."/>
            <person name="Ma J."/>
        </authorList>
    </citation>
    <scope>NUCLEOTIDE SEQUENCE [LARGE SCALE GENOMIC DNA]</scope>
    <source>
        <strain evidence="4">JCM 19125</strain>
    </source>
</reference>
<dbReference type="Pfam" id="PF04069">
    <property type="entry name" value="OpuAC"/>
    <property type="match status" value="1"/>
</dbReference>